<name>A0ABV8ITC8_9ACTN</name>
<dbReference type="PRINTS" id="PR00038">
    <property type="entry name" value="HTHLUXR"/>
</dbReference>
<proteinExistence type="predicted"/>
<keyword evidence="1" id="KW-0547">Nucleotide-binding</keyword>
<dbReference type="EMBL" id="JBHSBL010000015">
    <property type="protein sequence ID" value="MFC4066220.1"/>
    <property type="molecule type" value="Genomic_DNA"/>
</dbReference>
<evidence type="ECO:0000313" key="5">
    <source>
        <dbReference type="Proteomes" id="UP001595867"/>
    </source>
</evidence>
<protein>
    <submittedName>
        <fullName evidence="4">Helix-turn-helix transcriptional regulator</fullName>
    </submittedName>
</protein>
<accession>A0ABV8ITC8</accession>
<dbReference type="CDD" id="cd06170">
    <property type="entry name" value="LuxR_C_like"/>
    <property type="match status" value="1"/>
</dbReference>
<dbReference type="Pfam" id="PF13191">
    <property type="entry name" value="AAA_16"/>
    <property type="match status" value="1"/>
</dbReference>
<keyword evidence="5" id="KW-1185">Reference proteome</keyword>
<evidence type="ECO:0000259" key="3">
    <source>
        <dbReference type="PROSITE" id="PS50043"/>
    </source>
</evidence>
<dbReference type="InterPro" id="IPR041664">
    <property type="entry name" value="AAA_16"/>
</dbReference>
<evidence type="ECO:0000256" key="1">
    <source>
        <dbReference type="ARBA" id="ARBA00022741"/>
    </source>
</evidence>
<dbReference type="RefSeq" id="WP_378067191.1">
    <property type="nucleotide sequence ID" value="NZ_JBHSBL010000015.1"/>
</dbReference>
<dbReference type="InterPro" id="IPR027417">
    <property type="entry name" value="P-loop_NTPase"/>
</dbReference>
<dbReference type="InterPro" id="IPR000792">
    <property type="entry name" value="Tscrpt_reg_LuxR_C"/>
</dbReference>
<organism evidence="4 5">
    <name type="scientific">Actinoplanes subglobosus</name>
    <dbReference type="NCBI Taxonomy" id="1547892"/>
    <lineage>
        <taxon>Bacteria</taxon>
        <taxon>Bacillati</taxon>
        <taxon>Actinomycetota</taxon>
        <taxon>Actinomycetes</taxon>
        <taxon>Micromonosporales</taxon>
        <taxon>Micromonosporaceae</taxon>
        <taxon>Actinoplanes</taxon>
    </lineage>
</organism>
<evidence type="ECO:0000256" key="2">
    <source>
        <dbReference type="ARBA" id="ARBA00022840"/>
    </source>
</evidence>
<dbReference type="SMART" id="SM00421">
    <property type="entry name" value="HTH_LUXR"/>
    <property type="match status" value="1"/>
</dbReference>
<sequence length="910" mass="96654">MTRELFVGRERESGQLRTCADRVRAGDSWLAVVEGEAGIGKSALVRGLTGSLADFTVLRAVADPSESDVPYGVLEQLAQEAGFAAGAAPHVAGGRLLLLLGELQQAGRPVAVIVDDLHWADRLSVQALGFVLRRLWADRVLTVLVTRPEAGPAAETLDRLLRSSDRTTRLELGGLDAGEVGRLAQALADSAPAPGVTERLHAWTRGNPLHIRTVLAEVPAEVLRDGSVDRWPVPRTLLAGIGTQLAHLPGESRELVEALAVLDARTPLSTIGRLAGVPDPARALGPALTAGLAQWWPNEPQSPVELVHALHRDAIYDGLAPDRRRTLHAGAAHLVGTAASWAHRVAAATSTDEVLAAELERSGTDEATNGRNAVAATRLSWAASLSAGRADRERRLLTSCAQSLLAMRPERVTPLRGPIEDCADGPLRSCVLGILDLMGGRIPTAEENLTRAWRDAAGSPGSGWIAGLAGMFLAQIMIWTGRGAETTEIARRTLTAGGLDPATTDLTRALLATGRMWHLGPRAALGDLTHLPEASSEVRDDGLDSLATRGVMRLFLGEIARARADLWTVALRDQQGAGSKLAAATLALQSVVHYLAGEWDESEAAADRAQAVAVAHDHLIFDSAARFAAVCVEAGRGEWDRAGERLDDLSRLVRTLGSPPEIVYSSLAAATVAQARADHAGIHRALRPLLDDLRPRFTPFALWQQSLLVEALIGTGRADDAATVLDELREAHDGTGYLRDVVARLAGQLAEAQGRPDDAVAVYRAALATEPDADTAPLYRAVLEHACGRLLLATGSRRDAASLLIAAHRGFTALRAAPFLARCEQDLAAGGLTVAGDDSGRSPAVTLTEREKSVAYVIASGRTNQEAAAELYVSQKTVEYHLSNIYAKLGISSRRLLAEALRGRDPRGDD</sequence>
<dbReference type="Pfam" id="PF00196">
    <property type="entry name" value="GerE"/>
    <property type="match status" value="1"/>
</dbReference>
<dbReference type="Proteomes" id="UP001595867">
    <property type="component" value="Unassembled WGS sequence"/>
</dbReference>
<dbReference type="PANTHER" id="PTHR16305">
    <property type="entry name" value="TESTICULAR SOLUBLE ADENYLYL CYCLASE"/>
    <property type="match status" value="1"/>
</dbReference>
<gene>
    <name evidence="4" type="ORF">ACFO0C_14895</name>
</gene>
<dbReference type="Gene3D" id="1.25.40.10">
    <property type="entry name" value="Tetratricopeptide repeat domain"/>
    <property type="match status" value="1"/>
</dbReference>
<dbReference type="SUPFAM" id="SSF48452">
    <property type="entry name" value="TPR-like"/>
    <property type="match status" value="1"/>
</dbReference>
<dbReference type="InterPro" id="IPR016032">
    <property type="entry name" value="Sig_transdc_resp-reg_C-effctor"/>
</dbReference>
<dbReference type="PANTHER" id="PTHR16305:SF35">
    <property type="entry name" value="TRANSCRIPTIONAL ACTIVATOR DOMAIN"/>
    <property type="match status" value="1"/>
</dbReference>
<dbReference type="PROSITE" id="PS50043">
    <property type="entry name" value="HTH_LUXR_2"/>
    <property type="match status" value="1"/>
</dbReference>
<dbReference type="SUPFAM" id="SSF52540">
    <property type="entry name" value="P-loop containing nucleoside triphosphate hydrolases"/>
    <property type="match status" value="1"/>
</dbReference>
<keyword evidence="2" id="KW-0067">ATP-binding</keyword>
<dbReference type="InterPro" id="IPR011990">
    <property type="entry name" value="TPR-like_helical_dom_sf"/>
</dbReference>
<dbReference type="InterPro" id="IPR036388">
    <property type="entry name" value="WH-like_DNA-bd_sf"/>
</dbReference>
<dbReference type="Gene3D" id="1.10.10.10">
    <property type="entry name" value="Winged helix-like DNA-binding domain superfamily/Winged helix DNA-binding domain"/>
    <property type="match status" value="1"/>
</dbReference>
<evidence type="ECO:0000313" key="4">
    <source>
        <dbReference type="EMBL" id="MFC4066220.1"/>
    </source>
</evidence>
<feature type="domain" description="HTH luxR-type" evidence="3">
    <location>
        <begin position="840"/>
        <end position="905"/>
    </location>
</feature>
<reference evidence="5" key="1">
    <citation type="journal article" date="2019" name="Int. J. Syst. Evol. Microbiol.">
        <title>The Global Catalogue of Microorganisms (GCM) 10K type strain sequencing project: providing services to taxonomists for standard genome sequencing and annotation.</title>
        <authorList>
            <consortium name="The Broad Institute Genomics Platform"/>
            <consortium name="The Broad Institute Genome Sequencing Center for Infectious Disease"/>
            <person name="Wu L."/>
            <person name="Ma J."/>
        </authorList>
    </citation>
    <scope>NUCLEOTIDE SEQUENCE [LARGE SCALE GENOMIC DNA]</scope>
    <source>
        <strain evidence="5">TBRC 5832</strain>
    </source>
</reference>
<dbReference type="SUPFAM" id="SSF46894">
    <property type="entry name" value="C-terminal effector domain of the bipartite response regulators"/>
    <property type="match status" value="1"/>
</dbReference>
<comment type="caution">
    <text evidence="4">The sequence shown here is derived from an EMBL/GenBank/DDBJ whole genome shotgun (WGS) entry which is preliminary data.</text>
</comment>